<dbReference type="AlphaFoldDB" id="A0A9P1GBT8"/>
<evidence type="ECO:0000313" key="2">
    <source>
        <dbReference type="EMBL" id="CAL4794480.1"/>
    </source>
</evidence>
<accession>A0A9P1GBT8</accession>
<name>A0A9P1GBT8_9DINO</name>
<dbReference type="Gene3D" id="3.20.20.80">
    <property type="entry name" value="Glycosidases"/>
    <property type="match status" value="2"/>
</dbReference>
<sequence length="371" mass="41872">MCLDTASTAGSQVFLWSCRRASGNSRLVLPPGEFRTVRQTKFVGHYLPWFLGNNVNEACTQAGPSCTYKNDHWCLEYGNSYYSSYLGAYDISDETTIDTQLDLMAASGLDGLWIDYQMSTWDDHVDRLVAGLKTRGMGFAIMVDSATFPDVMITTAAKVVNWTQEPHYYRHQGLPIVPIWNNNETIFSPLPVNAIYISRIELVPPEWASDTYTWVSDTYLERYYEEDHPVVSSGSVFRGYRDCYFDKTLLEPNVSLLDITLQRARRHRPEFIQITTWNDYTEGTQLEPSWLRRNDECVDVCGENCLLTTDCHSYGLHTDCTKPVGMAFGPADPSCNISGNLSAFAEINQVAEFIARERQIGRALVAASSVS</sequence>
<evidence type="ECO:0000313" key="3">
    <source>
        <dbReference type="Proteomes" id="UP001152797"/>
    </source>
</evidence>
<dbReference type="EMBL" id="CAMXCT010003982">
    <property type="protein sequence ID" value="CAI4007168.1"/>
    <property type="molecule type" value="Genomic_DNA"/>
</dbReference>
<evidence type="ECO:0000313" key="1">
    <source>
        <dbReference type="EMBL" id="CAI4007168.1"/>
    </source>
</evidence>
<dbReference type="Proteomes" id="UP001152797">
    <property type="component" value="Unassembled WGS sequence"/>
</dbReference>
<proteinExistence type="predicted"/>
<organism evidence="1">
    <name type="scientific">Cladocopium goreaui</name>
    <dbReference type="NCBI Taxonomy" id="2562237"/>
    <lineage>
        <taxon>Eukaryota</taxon>
        <taxon>Sar</taxon>
        <taxon>Alveolata</taxon>
        <taxon>Dinophyceae</taxon>
        <taxon>Suessiales</taxon>
        <taxon>Symbiodiniaceae</taxon>
        <taxon>Cladocopium</taxon>
    </lineage>
</organism>
<gene>
    <name evidence="1" type="ORF">C1SCF055_LOCUS32739</name>
</gene>
<comment type="caution">
    <text evidence="1">The sequence shown here is derived from an EMBL/GenBank/DDBJ whole genome shotgun (WGS) entry which is preliminary data.</text>
</comment>
<reference evidence="1" key="1">
    <citation type="submission" date="2022-10" db="EMBL/GenBank/DDBJ databases">
        <authorList>
            <person name="Chen Y."/>
            <person name="Dougan E. K."/>
            <person name="Chan C."/>
            <person name="Rhodes N."/>
            <person name="Thang M."/>
        </authorList>
    </citation>
    <scope>NUCLEOTIDE SEQUENCE</scope>
</reference>
<keyword evidence="3" id="KW-1185">Reference proteome</keyword>
<protein>
    <submittedName>
        <fullName evidence="2">Glycoside-hydrolase family GH114 TIM-barrel domain-containing protein</fullName>
    </submittedName>
</protein>
<reference evidence="2 3" key="2">
    <citation type="submission" date="2024-05" db="EMBL/GenBank/DDBJ databases">
        <authorList>
            <person name="Chen Y."/>
            <person name="Shah S."/>
            <person name="Dougan E. K."/>
            <person name="Thang M."/>
            <person name="Chan C."/>
        </authorList>
    </citation>
    <scope>NUCLEOTIDE SEQUENCE [LARGE SCALE GENOMIC DNA]</scope>
</reference>
<dbReference type="EMBL" id="CAMXCT030003982">
    <property type="protein sequence ID" value="CAL4794480.1"/>
    <property type="molecule type" value="Genomic_DNA"/>
</dbReference>
<dbReference type="EMBL" id="CAMXCT020003982">
    <property type="protein sequence ID" value="CAL1160543.1"/>
    <property type="molecule type" value="Genomic_DNA"/>
</dbReference>
<dbReference type="OrthoDB" id="406152at2759"/>